<keyword evidence="2" id="KW-1185">Reference proteome</keyword>
<dbReference type="EMBL" id="QTSX02006490">
    <property type="protein sequence ID" value="KAJ9053762.1"/>
    <property type="molecule type" value="Genomic_DNA"/>
</dbReference>
<keyword evidence="1" id="KW-0067">ATP-binding</keyword>
<organism evidence="1 2">
    <name type="scientific">Entomophthora muscae</name>
    <dbReference type="NCBI Taxonomy" id="34485"/>
    <lineage>
        <taxon>Eukaryota</taxon>
        <taxon>Fungi</taxon>
        <taxon>Fungi incertae sedis</taxon>
        <taxon>Zoopagomycota</taxon>
        <taxon>Entomophthoromycotina</taxon>
        <taxon>Entomophthoromycetes</taxon>
        <taxon>Entomophthorales</taxon>
        <taxon>Entomophthoraceae</taxon>
        <taxon>Entomophthora</taxon>
    </lineage>
</organism>
<protein>
    <submittedName>
        <fullName evidence="1">ATP-dependent RNA helicase dbp7</fullName>
        <ecNumber evidence="1">3.6.4.13</ecNumber>
    </submittedName>
</protein>
<evidence type="ECO:0000313" key="1">
    <source>
        <dbReference type="EMBL" id="KAJ9053762.1"/>
    </source>
</evidence>
<reference evidence="1" key="1">
    <citation type="submission" date="2022-04" db="EMBL/GenBank/DDBJ databases">
        <title>Genome of the entomopathogenic fungus Entomophthora muscae.</title>
        <authorList>
            <person name="Elya C."/>
            <person name="Lovett B.R."/>
            <person name="Lee E."/>
            <person name="Macias A.M."/>
            <person name="Hajek A.E."/>
            <person name="De Bivort B.L."/>
            <person name="Kasson M.T."/>
            <person name="De Fine Licht H.H."/>
            <person name="Stajich J.E."/>
        </authorList>
    </citation>
    <scope>NUCLEOTIDE SEQUENCE</scope>
    <source>
        <strain evidence="1">Berkeley</strain>
    </source>
</reference>
<gene>
    <name evidence="1" type="primary">DBP7_2</name>
    <name evidence="1" type="ORF">DSO57_1021020</name>
</gene>
<keyword evidence="1" id="KW-0347">Helicase</keyword>
<sequence>MASNGILSDAKSFFAAGLDKVLSRHLKDKMNMGKPTTVQSRAISFLSSSGERDLIIQAQTGSGKTLSFLLPIVDKLIRASGSVPPNDAFRPSRTSGVLAVILAPTRELARQIYDVLEKLLNYPVVSEENFQRYHWIVPGLVVGGDKKASEKARLRKGVNILVATPGRFLDHLQNTKCMNIDTLKWVVLDEGDRFLELGLQETLKSIFTILKEKASRSNMSYRGKWFWLSNRLPKERRTIMVSATLNSAVKSLAEYSLTNPMHITGDKKEDDSSDSDDSDDEEAKPSTFATPQQLTQRYVVAPAKLRLVALNALLRTAFTNAKGKVIVFMLTCEEVEFYHSLFLNAGQNDAKRFPEKVGGYYPGAENFFGLGSVIPGLPLLKLHGNLEQKVRSGTYKAFCALESGVLFCTDVAARGLDLPRVAQIIQFDPPTDMKDYVHRVGRTARLGRAGDAILFLLPSEVEYVSRLASLKIKLQPANVEQILKSLCDEEYPDFKSAATKRQNDFEKYVLSSKEVQQQAASALTSSMRAYATHPSSEKDIFHIKKLHVGHWTKSFAIRDKPTEVTNHKSFKSGDSNTKSKSAAVPSYASKAGSRHSAGFHDPNSEFASGNVNSRPAGKKHKF</sequence>
<comment type="caution">
    <text evidence="1">The sequence shown here is derived from an EMBL/GenBank/DDBJ whole genome shotgun (WGS) entry which is preliminary data.</text>
</comment>
<keyword evidence="1" id="KW-0547">Nucleotide-binding</keyword>
<name>A0ACC2RUN4_9FUNG</name>
<proteinExistence type="predicted"/>
<evidence type="ECO:0000313" key="2">
    <source>
        <dbReference type="Proteomes" id="UP001165960"/>
    </source>
</evidence>
<dbReference type="Proteomes" id="UP001165960">
    <property type="component" value="Unassembled WGS sequence"/>
</dbReference>
<keyword evidence="1" id="KW-0378">Hydrolase</keyword>
<accession>A0ACC2RUN4</accession>
<dbReference type="EC" id="3.6.4.13" evidence="1"/>